<evidence type="ECO:0000313" key="2">
    <source>
        <dbReference type="Proteomes" id="UP001231941"/>
    </source>
</evidence>
<evidence type="ECO:0000313" key="1">
    <source>
        <dbReference type="EMBL" id="MDP5276549.1"/>
    </source>
</evidence>
<dbReference type="Proteomes" id="UP001231941">
    <property type="component" value="Unassembled WGS sequence"/>
</dbReference>
<keyword evidence="2" id="KW-1185">Reference proteome</keyword>
<dbReference type="EMBL" id="JAVAMP010000015">
    <property type="protein sequence ID" value="MDP5276549.1"/>
    <property type="molecule type" value="Genomic_DNA"/>
</dbReference>
<reference evidence="1 2" key="1">
    <citation type="submission" date="2023-08" db="EMBL/GenBank/DDBJ databases">
        <authorList>
            <person name="Park J.-S."/>
        </authorList>
    </citation>
    <scope>NUCLEOTIDE SEQUENCE [LARGE SCALE GENOMIC DNA]</scope>
    <source>
        <strain evidence="1 2">2205SS18-9</strain>
    </source>
</reference>
<dbReference type="RefSeq" id="WP_305993855.1">
    <property type="nucleotide sequence ID" value="NZ_JAVAMP010000015.1"/>
</dbReference>
<gene>
    <name evidence="1" type="ORF">Q5Y73_20860</name>
</gene>
<proteinExistence type="predicted"/>
<protein>
    <submittedName>
        <fullName evidence="1">Uncharacterized protein</fullName>
    </submittedName>
</protein>
<comment type="caution">
    <text evidence="1">The sequence shown here is derived from an EMBL/GenBank/DDBJ whole genome shotgun (WGS) entry which is preliminary data.</text>
</comment>
<organism evidence="1 2">
    <name type="scientific">Chengkuizengella axinellae</name>
    <dbReference type="NCBI Taxonomy" id="3064388"/>
    <lineage>
        <taxon>Bacteria</taxon>
        <taxon>Bacillati</taxon>
        <taxon>Bacillota</taxon>
        <taxon>Bacilli</taxon>
        <taxon>Bacillales</taxon>
        <taxon>Paenibacillaceae</taxon>
        <taxon>Chengkuizengella</taxon>
    </lineage>
</organism>
<sequence length="161" mass="17879">MIPIFFEQAVEPLIELPVDGDNRTLIALDIPKCYKHKMFKIDAFFELNFLVGAGLNNELNQSQNLPFVIGLNYQLFNGLGEICTELTPRLAETISGTVIFNQELETDPIIEFESNTTPNLTIIAGGLSFDTLNLVANITRIEGGVVLPFVNFRSMNVSVIN</sequence>
<name>A0ABT9J4N4_9BACL</name>
<accession>A0ABT9J4N4</accession>